<reference evidence="7 8" key="1">
    <citation type="submission" date="2016-10" db="EMBL/GenBank/DDBJ databases">
        <authorList>
            <person name="de Groot N.N."/>
        </authorList>
    </citation>
    <scope>NUCLEOTIDE SEQUENCE [LARGE SCALE GENOMIC DNA]</scope>
    <source>
        <strain evidence="7 8">DSM 23581</strain>
    </source>
</reference>
<evidence type="ECO:0000313" key="7">
    <source>
        <dbReference type="EMBL" id="SDZ78909.1"/>
    </source>
</evidence>
<dbReference type="STRING" id="908615.SAMN05421540_101305"/>
<dbReference type="InterPro" id="IPR050768">
    <property type="entry name" value="UPF0353/GerABKA_families"/>
</dbReference>
<dbReference type="Gene3D" id="3.40.50.410">
    <property type="entry name" value="von Willebrand factor, type A domain"/>
    <property type="match status" value="1"/>
</dbReference>
<keyword evidence="2 5" id="KW-0812">Transmembrane</keyword>
<feature type="transmembrane region" description="Helical" evidence="5">
    <location>
        <begin position="310"/>
        <end position="328"/>
    </location>
</feature>
<dbReference type="AlphaFoldDB" id="A0A1H3VVW7"/>
<keyword evidence="4 5" id="KW-0472">Membrane</keyword>
<dbReference type="PROSITE" id="PS50234">
    <property type="entry name" value="VWFA"/>
    <property type="match status" value="1"/>
</dbReference>
<dbReference type="PANTHER" id="PTHR22550">
    <property type="entry name" value="SPORE GERMINATION PROTEIN"/>
    <property type="match status" value="1"/>
</dbReference>
<feature type="transmembrane region" description="Helical" evidence="5">
    <location>
        <begin position="56"/>
        <end position="74"/>
    </location>
</feature>
<dbReference type="SUPFAM" id="SSF53300">
    <property type="entry name" value="vWA-like"/>
    <property type="match status" value="1"/>
</dbReference>
<dbReference type="InterPro" id="IPR002035">
    <property type="entry name" value="VWF_A"/>
</dbReference>
<dbReference type="Pfam" id="PF00092">
    <property type="entry name" value="VWA"/>
    <property type="match status" value="1"/>
</dbReference>
<dbReference type="EMBL" id="FNQF01000001">
    <property type="protein sequence ID" value="SDZ78909.1"/>
    <property type="molecule type" value="Genomic_DNA"/>
</dbReference>
<keyword evidence="8" id="KW-1185">Reference proteome</keyword>
<keyword evidence="1" id="KW-1003">Cell membrane</keyword>
<evidence type="ECO:0000256" key="3">
    <source>
        <dbReference type="ARBA" id="ARBA00022989"/>
    </source>
</evidence>
<gene>
    <name evidence="7" type="ORF">SAMN05421540_101305</name>
</gene>
<dbReference type="InterPro" id="IPR036465">
    <property type="entry name" value="vWFA_dom_sf"/>
</dbReference>
<sequence length="349" mass="39462">MYILEETYYFWVLALLPILFLVFWVYALWQKKRQAQFAEAKFFYYLAPDFSKGKPLLKLLIISLGIIALTVALVNPKAGTKIETVKREGIDIVFALDVSKSMLAEDIAPNRLEKAKQITNQVINKLAGDRVGLIGYAGSAFPQIPITTDYGTTRTFLKTMNTNMVSSQGTAINQAIDLATTYFNDEDQTNKVLVILSDGEDHESNLEAISEKAAEKGIKIYTIGLGSEKGAPIPIKKRGKTQSYKKDKNGETVITKMDPNTLRTIASITDGDYMHGVNTKEVVDQIFDNINELEKTEFESKQYADFKSQYQWFLGLAILLLILDMFVFDKKTNWIQRLNLFNDKDDAKK</sequence>
<evidence type="ECO:0000313" key="8">
    <source>
        <dbReference type="Proteomes" id="UP000198820"/>
    </source>
</evidence>
<evidence type="ECO:0000259" key="6">
    <source>
        <dbReference type="PROSITE" id="PS50234"/>
    </source>
</evidence>
<name>A0A1H3VVW7_9FLAO</name>
<dbReference type="Proteomes" id="UP000198820">
    <property type="component" value="Unassembled WGS sequence"/>
</dbReference>
<dbReference type="RefSeq" id="WP_093238435.1">
    <property type="nucleotide sequence ID" value="NZ_FNQF01000001.1"/>
</dbReference>
<evidence type="ECO:0000256" key="2">
    <source>
        <dbReference type="ARBA" id="ARBA00022692"/>
    </source>
</evidence>
<dbReference type="SMART" id="SM00327">
    <property type="entry name" value="VWA"/>
    <property type="match status" value="1"/>
</dbReference>
<evidence type="ECO:0000256" key="5">
    <source>
        <dbReference type="SAM" id="Phobius"/>
    </source>
</evidence>
<accession>A0A1H3VVW7</accession>
<feature type="domain" description="VWFA" evidence="6">
    <location>
        <begin position="91"/>
        <end position="290"/>
    </location>
</feature>
<keyword evidence="3 5" id="KW-1133">Transmembrane helix</keyword>
<evidence type="ECO:0000256" key="1">
    <source>
        <dbReference type="ARBA" id="ARBA00022475"/>
    </source>
</evidence>
<feature type="transmembrane region" description="Helical" evidence="5">
    <location>
        <begin position="6"/>
        <end position="29"/>
    </location>
</feature>
<protein>
    <submittedName>
        <fullName evidence="7">Ca-activated chloride channel family protein</fullName>
    </submittedName>
</protein>
<organism evidence="7 8">
    <name type="scientific">Psychroflexus halocasei</name>
    <dbReference type="NCBI Taxonomy" id="908615"/>
    <lineage>
        <taxon>Bacteria</taxon>
        <taxon>Pseudomonadati</taxon>
        <taxon>Bacteroidota</taxon>
        <taxon>Flavobacteriia</taxon>
        <taxon>Flavobacteriales</taxon>
        <taxon>Flavobacteriaceae</taxon>
        <taxon>Psychroflexus</taxon>
    </lineage>
</organism>
<dbReference type="PANTHER" id="PTHR22550:SF5">
    <property type="entry name" value="LEUCINE ZIPPER PROTEIN 4"/>
    <property type="match status" value="1"/>
</dbReference>
<evidence type="ECO:0000256" key="4">
    <source>
        <dbReference type="ARBA" id="ARBA00023136"/>
    </source>
</evidence>
<proteinExistence type="predicted"/>